<dbReference type="InterPro" id="IPR049457">
    <property type="entry name" value="Emfourin"/>
</dbReference>
<feature type="compositionally biased region" description="Basic and acidic residues" evidence="1">
    <location>
        <begin position="16"/>
        <end position="26"/>
    </location>
</feature>
<dbReference type="OrthoDB" id="6956709at2"/>
<organism evidence="2 3">
    <name type="scientific">Streptomyces colonosanans</name>
    <dbReference type="NCBI Taxonomy" id="1428652"/>
    <lineage>
        <taxon>Bacteria</taxon>
        <taxon>Bacillati</taxon>
        <taxon>Actinomycetota</taxon>
        <taxon>Actinomycetes</taxon>
        <taxon>Kitasatosporales</taxon>
        <taxon>Streptomycetaceae</taxon>
        <taxon>Streptomyces</taxon>
    </lineage>
</organism>
<gene>
    <name evidence="2" type="ORF">BIV24_13235</name>
</gene>
<evidence type="ECO:0000256" key="1">
    <source>
        <dbReference type="SAM" id="MobiDB-lite"/>
    </source>
</evidence>
<protein>
    <recommendedName>
        <fullName evidence="4">Metalloprotease</fullName>
    </recommendedName>
</protein>
<proteinExistence type="predicted"/>
<name>A0A1S2PGI1_9ACTN</name>
<dbReference type="STRING" id="1428652.BIV24_13235"/>
<accession>A0A1S2PGI1</accession>
<comment type="caution">
    <text evidence="2">The sequence shown here is derived from an EMBL/GenBank/DDBJ whole genome shotgun (WGS) entry which is preliminary data.</text>
</comment>
<evidence type="ECO:0000313" key="2">
    <source>
        <dbReference type="EMBL" id="OIJ92702.1"/>
    </source>
</evidence>
<dbReference type="Proteomes" id="UP000179935">
    <property type="component" value="Unassembled WGS sequence"/>
</dbReference>
<sequence length="88" mass="9564">MRIRVTRSGGLAGLTRHAEVETGDRPETAELERLATEAVAAGHPEPPPGVPDGFHYEITVDDHTAHCADPHLTNAQRELIQHLLREGA</sequence>
<keyword evidence="3" id="KW-1185">Reference proteome</keyword>
<evidence type="ECO:0008006" key="4">
    <source>
        <dbReference type="Google" id="ProtNLM"/>
    </source>
</evidence>
<reference evidence="2 3" key="1">
    <citation type="submission" date="2016-10" db="EMBL/GenBank/DDBJ databases">
        <title>Genome sequence of Streptomyces sp. MUSC 93.</title>
        <authorList>
            <person name="Lee L.-H."/>
            <person name="Ser H.-L."/>
            <person name="Law J.W.-F."/>
        </authorList>
    </citation>
    <scope>NUCLEOTIDE SEQUENCE [LARGE SCALE GENOMIC DNA]</scope>
    <source>
        <strain evidence="2 3">MUSC 93</strain>
    </source>
</reference>
<dbReference type="EMBL" id="MLYP01000036">
    <property type="protein sequence ID" value="OIJ92702.1"/>
    <property type="molecule type" value="Genomic_DNA"/>
</dbReference>
<dbReference type="AlphaFoldDB" id="A0A1S2PGI1"/>
<dbReference type="Pfam" id="PF20242">
    <property type="entry name" value="Emfourin"/>
    <property type="match status" value="1"/>
</dbReference>
<dbReference type="RefSeq" id="WP_071366466.1">
    <property type="nucleotide sequence ID" value="NZ_MLYP01000036.1"/>
</dbReference>
<evidence type="ECO:0000313" key="3">
    <source>
        <dbReference type="Proteomes" id="UP000179935"/>
    </source>
</evidence>
<feature type="region of interest" description="Disordered" evidence="1">
    <location>
        <begin position="1"/>
        <end position="26"/>
    </location>
</feature>